<accession>A0A0A0HV30</accession>
<dbReference type="KEGG" id="pbn:PADG_11288"/>
<keyword evidence="3" id="KW-1185">Reference proteome</keyword>
<sequence>MKGLDGRNSQFAPPPPQQIPTPSSPRSQDQTSDATVKAHEWAGRGVEANTCTTVVRSSAMQDNQDFSRSWM</sequence>
<dbReference type="GeneID" id="22587185"/>
<evidence type="ECO:0000313" key="3">
    <source>
        <dbReference type="Proteomes" id="UP000001628"/>
    </source>
</evidence>
<feature type="region of interest" description="Disordered" evidence="1">
    <location>
        <begin position="1"/>
        <end position="43"/>
    </location>
</feature>
<dbReference type="AlphaFoldDB" id="A0A0A0HV30"/>
<reference evidence="2 3" key="1">
    <citation type="journal article" date="2011" name="PLoS Genet.">
        <title>Comparative genomic analysis of human fungal pathogens causing paracoccidioidomycosis.</title>
        <authorList>
            <person name="Desjardins C.A."/>
            <person name="Champion M.D."/>
            <person name="Holder J.W."/>
            <person name="Muszewska A."/>
            <person name="Goldberg J."/>
            <person name="Bailao A.M."/>
            <person name="Brigido M.M."/>
            <person name="Ferreira M.E."/>
            <person name="Garcia A.M."/>
            <person name="Grynberg M."/>
            <person name="Gujja S."/>
            <person name="Heiman D.I."/>
            <person name="Henn M.R."/>
            <person name="Kodira C.D."/>
            <person name="Leon-Narvaez H."/>
            <person name="Longo L.V."/>
            <person name="Ma L.J."/>
            <person name="Malavazi I."/>
            <person name="Matsuo A.L."/>
            <person name="Morais F.V."/>
            <person name="Pereira M."/>
            <person name="Rodriguez-Brito S."/>
            <person name="Sakthikumar S."/>
            <person name="Salem-Izacc S.M."/>
            <person name="Sykes S.M."/>
            <person name="Teixeira M.M."/>
            <person name="Vallejo M.C."/>
            <person name="Walter M.E."/>
            <person name="Yandava C."/>
            <person name="Young S."/>
            <person name="Zeng Q."/>
            <person name="Zucker J."/>
            <person name="Felipe M.S."/>
            <person name="Goldman G.H."/>
            <person name="Haas B.J."/>
            <person name="McEwen J.G."/>
            <person name="Nino-Vega G."/>
            <person name="Puccia R."/>
            <person name="San-Blas G."/>
            <person name="Soares C.M."/>
            <person name="Birren B.W."/>
            <person name="Cuomo C.A."/>
        </authorList>
    </citation>
    <scope>NUCLEOTIDE SEQUENCE [LARGE SCALE GENOMIC DNA]</scope>
    <source>
        <strain evidence="2 3">Pb18</strain>
    </source>
</reference>
<dbReference type="InParanoid" id="A0A0A0HV30"/>
<protein>
    <submittedName>
        <fullName evidence="2">Uncharacterized protein</fullName>
    </submittedName>
</protein>
<dbReference type="EMBL" id="KN275958">
    <property type="protein sequence ID" value="KGM92467.1"/>
    <property type="molecule type" value="Genomic_DNA"/>
</dbReference>
<dbReference type="HOGENOM" id="CLU_2740731_0_0_1"/>
<gene>
    <name evidence="2" type="ORF">PADG_11288</name>
</gene>
<dbReference type="Proteomes" id="UP000001628">
    <property type="component" value="Unassembled WGS sequence"/>
</dbReference>
<name>A0A0A0HV30_PARBD</name>
<dbReference type="RefSeq" id="XP_010757847.1">
    <property type="nucleotide sequence ID" value="XM_010759545.1"/>
</dbReference>
<feature type="compositionally biased region" description="Pro residues" evidence="1">
    <location>
        <begin position="12"/>
        <end position="23"/>
    </location>
</feature>
<dbReference type="VEuPathDB" id="FungiDB:PADG_11288"/>
<evidence type="ECO:0000313" key="2">
    <source>
        <dbReference type="EMBL" id="KGM92467.1"/>
    </source>
</evidence>
<evidence type="ECO:0000256" key="1">
    <source>
        <dbReference type="SAM" id="MobiDB-lite"/>
    </source>
</evidence>
<organism evidence="2 3">
    <name type="scientific">Paracoccidioides brasiliensis (strain Pb18)</name>
    <dbReference type="NCBI Taxonomy" id="502780"/>
    <lineage>
        <taxon>Eukaryota</taxon>
        <taxon>Fungi</taxon>
        <taxon>Dikarya</taxon>
        <taxon>Ascomycota</taxon>
        <taxon>Pezizomycotina</taxon>
        <taxon>Eurotiomycetes</taxon>
        <taxon>Eurotiomycetidae</taxon>
        <taxon>Onygenales</taxon>
        <taxon>Ajellomycetaceae</taxon>
        <taxon>Paracoccidioides</taxon>
    </lineage>
</organism>
<proteinExistence type="predicted"/>